<dbReference type="InterPro" id="IPR005103">
    <property type="entry name" value="AA9_LPMO"/>
</dbReference>
<evidence type="ECO:0000256" key="4">
    <source>
        <dbReference type="ARBA" id="ARBA00022723"/>
    </source>
</evidence>
<dbReference type="GO" id="GO:0030248">
    <property type="term" value="F:cellulose binding"/>
    <property type="evidence" value="ECO:0007669"/>
    <property type="project" value="UniProtKB-UniRule"/>
</dbReference>
<dbReference type="Proteomes" id="UP001370758">
    <property type="component" value="Unassembled WGS sequence"/>
</dbReference>
<evidence type="ECO:0000256" key="11">
    <source>
        <dbReference type="SAM" id="MobiDB-lite"/>
    </source>
</evidence>
<comment type="domain">
    <text evidence="10">Has a modular structure: an endo-beta-1,4-glucanase catalytic module at the N-terminus, a linker rich in serines and threonines, and a C-terminal carbohydrate-binding module (CBM).</text>
</comment>
<keyword evidence="10" id="KW-0136">Cellulose degradation</keyword>
<evidence type="ECO:0000256" key="6">
    <source>
        <dbReference type="ARBA" id="ARBA00023002"/>
    </source>
</evidence>
<keyword evidence="5 12" id="KW-0732">Signal</keyword>
<evidence type="ECO:0000256" key="12">
    <source>
        <dbReference type="SAM" id="SignalP"/>
    </source>
</evidence>
<evidence type="ECO:0000256" key="9">
    <source>
        <dbReference type="ARBA" id="ARBA00023157"/>
    </source>
</evidence>
<comment type="subcellular location">
    <subcellularLocation>
        <location evidence="2 10">Secreted</location>
    </subcellularLocation>
</comment>
<feature type="region of interest" description="Disordered" evidence="11">
    <location>
        <begin position="249"/>
        <end position="271"/>
    </location>
</feature>
<keyword evidence="15" id="KW-1185">Reference proteome</keyword>
<protein>
    <recommendedName>
        <fullName evidence="10">AA9 family lytic polysaccharide monooxygenase</fullName>
        <ecNumber evidence="10">1.14.99.56</ecNumber>
    </recommendedName>
    <alternativeName>
        <fullName evidence="10">Endo-beta-1,4-glucanase</fullName>
    </alternativeName>
    <alternativeName>
        <fullName evidence="10">Glycosyl hydrolase 61 family protein</fullName>
    </alternativeName>
</protein>
<dbReference type="Pfam" id="PF03443">
    <property type="entry name" value="AA9"/>
    <property type="match status" value="1"/>
</dbReference>
<dbReference type="Pfam" id="PF00734">
    <property type="entry name" value="CBM_1"/>
    <property type="match status" value="1"/>
</dbReference>
<dbReference type="PANTHER" id="PTHR33353">
    <property type="entry name" value="PUTATIVE (AFU_ORTHOLOGUE AFUA_1G12560)-RELATED"/>
    <property type="match status" value="1"/>
</dbReference>
<keyword evidence="8" id="KW-0503">Monooxygenase</keyword>
<feature type="domain" description="CBM1" evidence="13">
    <location>
        <begin position="336"/>
        <end position="371"/>
    </location>
</feature>
<feature type="compositionally biased region" description="Low complexity" evidence="11">
    <location>
        <begin position="252"/>
        <end position="271"/>
    </location>
</feature>
<dbReference type="EMBL" id="JAVHJL010000008">
    <property type="protein sequence ID" value="KAK6498298.1"/>
    <property type="molecule type" value="Genomic_DNA"/>
</dbReference>
<evidence type="ECO:0000256" key="1">
    <source>
        <dbReference type="ARBA" id="ARBA00001973"/>
    </source>
</evidence>
<dbReference type="SMART" id="SM00236">
    <property type="entry name" value="fCBD"/>
    <property type="match status" value="1"/>
</dbReference>
<dbReference type="Gene3D" id="2.70.50.70">
    <property type="match status" value="1"/>
</dbReference>
<gene>
    <name evidence="14" type="ORF">TWF481_010889</name>
</gene>
<dbReference type="CDD" id="cd21175">
    <property type="entry name" value="LPMO_AA9"/>
    <property type="match status" value="1"/>
</dbReference>
<evidence type="ECO:0000256" key="10">
    <source>
        <dbReference type="RuleBase" id="RU368122"/>
    </source>
</evidence>
<name>A0AAV9VYN5_9PEZI</name>
<keyword evidence="4" id="KW-0479">Metal-binding</keyword>
<accession>A0AAV9VYN5</accession>
<evidence type="ECO:0000256" key="3">
    <source>
        <dbReference type="ARBA" id="ARBA00022525"/>
    </source>
</evidence>
<dbReference type="InterPro" id="IPR035971">
    <property type="entry name" value="CBD_sf"/>
</dbReference>
<comment type="function">
    <text evidence="10">Lytic polysaccharide monooxygenase (LMPO) that depolymerizes crystalline and amorphous polysaccharides via the oxidation of scissile alpha- or beta-(1-4)-glycosidic bonds, yielding C1 and/or C4 oxidation products. Catalysis by LPMOs requires the reduction of the active-site copper from Cu(II) to Cu(I) by a reducing agent and H(2)O(2) or O(2) as a cosubstrate.</text>
</comment>
<keyword evidence="10" id="KW-0624">Polysaccharide degradation</keyword>
<keyword evidence="9 10" id="KW-1015">Disulfide bond</keyword>
<keyword evidence="3 10" id="KW-0964">Secreted</keyword>
<dbReference type="PROSITE" id="PS00562">
    <property type="entry name" value="CBM1_1"/>
    <property type="match status" value="1"/>
</dbReference>
<feature type="signal peptide" evidence="12">
    <location>
        <begin position="1"/>
        <end position="19"/>
    </location>
</feature>
<evidence type="ECO:0000256" key="7">
    <source>
        <dbReference type="ARBA" id="ARBA00023008"/>
    </source>
</evidence>
<evidence type="ECO:0000256" key="2">
    <source>
        <dbReference type="ARBA" id="ARBA00004613"/>
    </source>
</evidence>
<keyword evidence="6" id="KW-0560">Oxidoreductase</keyword>
<feature type="chain" id="PRO_5043934096" description="AA9 family lytic polysaccharide monooxygenase" evidence="12">
    <location>
        <begin position="20"/>
        <end position="373"/>
    </location>
</feature>
<comment type="catalytic activity">
    <reaction evidence="10">
        <text>[(1-&gt;4)-beta-D-glucosyl]n+m + reduced acceptor + O2 = 4-dehydro-beta-D-glucosyl-[(1-&gt;4)-beta-D-glucosyl]n-1 + [(1-&gt;4)-beta-D-glucosyl]m + acceptor + H2O.</text>
        <dbReference type="EC" id="1.14.99.56"/>
    </reaction>
</comment>
<comment type="cofactor">
    <cofactor evidence="1">
        <name>Cu(2+)</name>
        <dbReference type="ChEBI" id="CHEBI:29036"/>
    </cofactor>
</comment>
<evidence type="ECO:0000259" key="13">
    <source>
        <dbReference type="PROSITE" id="PS51164"/>
    </source>
</evidence>
<reference evidence="14 15" key="1">
    <citation type="submission" date="2023-08" db="EMBL/GenBank/DDBJ databases">
        <authorList>
            <person name="Palmer J.M."/>
        </authorList>
    </citation>
    <scope>NUCLEOTIDE SEQUENCE [LARGE SCALE GENOMIC DNA]</scope>
    <source>
        <strain evidence="14 15">TWF481</strain>
    </source>
</reference>
<evidence type="ECO:0000313" key="15">
    <source>
        <dbReference type="Proteomes" id="UP001370758"/>
    </source>
</evidence>
<dbReference type="SUPFAM" id="SSF57180">
    <property type="entry name" value="Cellulose-binding domain"/>
    <property type="match status" value="1"/>
</dbReference>
<dbReference type="GO" id="GO:0004497">
    <property type="term" value="F:monooxygenase activity"/>
    <property type="evidence" value="ECO:0007669"/>
    <property type="project" value="UniProtKB-KW"/>
</dbReference>
<sequence length="373" mass="38302">MKFTVQALLAAGLAATAQAHSIFQKLSINGVEQGQLVGFRAPKSNDPIMDVSSSDIICQVPGSTSSSVVDVPAGAKVGTYWGHVIGGEQYAGDVDHPIAASHKGPIAIYLAKVDNAATTSSAGLKWFKVAHEGLDTSTKKWAVDTMIDAKGWWYFTLPSCLAPGNYLLRAELIALHSAYDNLGAQFYISCVQINIGGSGTYNGGSTVSFPGAYAQDDAGIKISIYGNTGQPDNGGRAYAIPGPAPMTCSGQTNPTTTAATTSKAAATTTTKTTTAAPTTLSTITRAATTTTTPKTTTTSTTSKTTTTSSKAAVTTAATTSKAGSSCPTKTTTASAAAQTLYGQCGGALWKGPTTCAQGTCKVQNDYYSQCVNY</sequence>
<dbReference type="AlphaFoldDB" id="A0AAV9VYN5"/>
<dbReference type="GO" id="GO:0005576">
    <property type="term" value="C:extracellular region"/>
    <property type="evidence" value="ECO:0007669"/>
    <property type="project" value="UniProtKB-SubCell"/>
</dbReference>
<evidence type="ECO:0000256" key="8">
    <source>
        <dbReference type="ARBA" id="ARBA00023033"/>
    </source>
</evidence>
<dbReference type="GO" id="GO:0046872">
    <property type="term" value="F:metal ion binding"/>
    <property type="evidence" value="ECO:0007669"/>
    <property type="project" value="UniProtKB-KW"/>
</dbReference>
<dbReference type="EC" id="1.14.99.56" evidence="10"/>
<evidence type="ECO:0000313" key="14">
    <source>
        <dbReference type="EMBL" id="KAK6498298.1"/>
    </source>
</evidence>
<dbReference type="InterPro" id="IPR000254">
    <property type="entry name" value="CBD"/>
</dbReference>
<dbReference type="PANTHER" id="PTHR33353:SF13">
    <property type="entry name" value="ENDOGLUCANASE II"/>
    <property type="match status" value="1"/>
</dbReference>
<dbReference type="PROSITE" id="PS51164">
    <property type="entry name" value="CBM1_2"/>
    <property type="match status" value="1"/>
</dbReference>
<dbReference type="GO" id="GO:0008810">
    <property type="term" value="F:cellulase activity"/>
    <property type="evidence" value="ECO:0007669"/>
    <property type="project" value="UniProtKB-UniRule"/>
</dbReference>
<evidence type="ECO:0000256" key="5">
    <source>
        <dbReference type="ARBA" id="ARBA00022729"/>
    </source>
</evidence>
<comment type="caution">
    <text evidence="14">The sequence shown here is derived from an EMBL/GenBank/DDBJ whole genome shotgun (WGS) entry which is preliminary data.</text>
</comment>
<keyword evidence="10" id="KW-0119">Carbohydrate metabolism</keyword>
<feature type="region of interest" description="Disordered" evidence="11">
    <location>
        <begin position="288"/>
        <end position="310"/>
    </location>
</feature>
<proteinExistence type="predicted"/>
<dbReference type="InterPro" id="IPR049892">
    <property type="entry name" value="AA9"/>
</dbReference>
<dbReference type="GO" id="GO:0030245">
    <property type="term" value="P:cellulose catabolic process"/>
    <property type="evidence" value="ECO:0007669"/>
    <property type="project" value="UniProtKB-UniRule"/>
</dbReference>
<keyword evidence="7" id="KW-0186">Copper</keyword>
<organism evidence="14 15">
    <name type="scientific">Arthrobotrys musiformis</name>
    <dbReference type="NCBI Taxonomy" id="47236"/>
    <lineage>
        <taxon>Eukaryota</taxon>
        <taxon>Fungi</taxon>
        <taxon>Dikarya</taxon>
        <taxon>Ascomycota</taxon>
        <taxon>Pezizomycotina</taxon>
        <taxon>Orbiliomycetes</taxon>
        <taxon>Orbiliales</taxon>
        <taxon>Orbiliaceae</taxon>
        <taxon>Arthrobotrys</taxon>
    </lineage>
</organism>